<name>A0A437Q2K3_9ACTN</name>
<dbReference type="InterPro" id="IPR016181">
    <property type="entry name" value="Acyl_CoA_acyltransferase"/>
</dbReference>
<dbReference type="InterPro" id="IPR000182">
    <property type="entry name" value="GNAT_dom"/>
</dbReference>
<dbReference type="Proteomes" id="UP000283128">
    <property type="component" value="Unassembled WGS sequence"/>
</dbReference>
<dbReference type="SUPFAM" id="SSF55729">
    <property type="entry name" value="Acyl-CoA N-acyltransferases (Nat)"/>
    <property type="match status" value="1"/>
</dbReference>
<dbReference type="AlphaFoldDB" id="A0A437Q2K3"/>
<dbReference type="RefSeq" id="WP_127826325.1">
    <property type="nucleotide sequence ID" value="NZ_RZYA01000001.1"/>
</dbReference>
<dbReference type="Gene3D" id="3.40.630.30">
    <property type="match status" value="1"/>
</dbReference>
<comment type="caution">
    <text evidence="4">The sequence shown here is derived from an EMBL/GenBank/DDBJ whole genome shotgun (WGS) entry which is preliminary data.</text>
</comment>
<keyword evidence="2" id="KW-0012">Acyltransferase</keyword>
<dbReference type="CDD" id="cd04301">
    <property type="entry name" value="NAT_SF"/>
    <property type="match status" value="1"/>
</dbReference>
<dbReference type="GO" id="GO:0016747">
    <property type="term" value="F:acyltransferase activity, transferring groups other than amino-acyl groups"/>
    <property type="evidence" value="ECO:0007669"/>
    <property type="project" value="InterPro"/>
</dbReference>
<evidence type="ECO:0000313" key="4">
    <source>
        <dbReference type="EMBL" id="RVU28739.1"/>
    </source>
</evidence>
<dbReference type="PROSITE" id="PS51186">
    <property type="entry name" value="GNAT"/>
    <property type="match status" value="1"/>
</dbReference>
<feature type="domain" description="N-acetyltransferase" evidence="3">
    <location>
        <begin position="17"/>
        <end position="186"/>
    </location>
</feature>
<dbReference type="InterPro" id="IPR050832">
    <property type="entry name" value="Bact_Acetyltransf"/>
</dbReference>
<proteinExistence type="predicted"/>
<evidence type="ECO:0000256" key="2">
    <source>
        <dbReference type="ARBA" id="ARBA00023315"/>
    </source>
</evidence>
<dbReference type="Pfam" id="PF00583">
    <property type="entry name" value="Acetyltransf_1"/>
    <property type="match status" value="1"/>
</dbReference>
<dbReference type="OrthoDB" id="5243635at2"/>
<protein>
    <submittedName>
        <fullName evidence="4">GNAT family N-acetyltransferase</fullName>
    </submittedName>
</protein>
<keyword evidence="1 4" id="KW-0808">Transferase</keyword>
<dbReference type="PANTHER" id="PTHR43877">
    <property type="entry name" value="AMINOALKYLPHOSPHONATE N-ACETYLTRANSFERASE-RELATED-RELATED"/>
    <property type="match status" value="1"/>
</dbReference>
<evidence type="ECO:0000259" key="3">
    <source>
        <dbReference type="PROSITE" id="PS51186"/>
    </source>
</evidence>
<organism evidence="4 5">
    <name type="scientific">Streptomyces antnestii</name>
    <dbReference type="NCBI Taxonomy" id="2494256"/>
    <lineage>
        <taxon>Bacteria</taxon>
        <taxon>Bacillati</taxon>
        <taxon>Actinomycetota</taxon>
        <taxon>Actinomycetes</taxon>
        <taxon>Kitasatosporales</taxon>
        <taxon>Streptomycetaceae</taxon>
        <taxon>Streptomyces</taxon>
    </lineage>
</organism>
<evidence type="ECO:0000256" key="1">
    <source>
        <dbReference type="ARBA" id="ARBA00022679"/>
    </source>
</evidence>
<reference evidence="4 5" key="1">
    <citation type="submission" date="2019-01" db="EMBL/GenBank/DDBJ databases">
        <title>Genome sequences of Streptomyces and Rhizobium isolates collected from root and soil.</title>
        <authorList>
            <person name="Chhettri S."/>
            <person name="Sevigny J.L."/>
            <person name="Sen A."/>
            <person name="Ennis N."/>
            <person name="Tisa L."/>
        </authorList>
    </citation>
    <scope>NUCLEOTIDE SEQUENCE [LARGE SCALE GENOMIC DNA]</scope>
    <source>
        <strain evidence="4 5">San01</strain>
    </source>
</reference>
<dbReference type="EMBL" id="RZYA01000001">
    <property type="protein sequence ID" value="RVU28739.1"/>
    <property type="molecule type" value="Genomic_DNA"/>
</dbReference>
<sequence>MDSHRPRDTAPVPAAGIRVRDMTDADCEAVARIRVLGWQTAYAGLMPAAHLDAMDVEEETARRRELLARRGPSVVNLVAGRAGEVVGWACHGPLRDDDAPPGDAELYAIYVLPGVLSTGVGRALLEVVLERCVASGHGRVRLWVVEGNARARRFYERAGFSPDGAEDTYEVDGVPVPEVRYLRPLEMP</sequence>
<evidence type="ECO:0000313" key="5">
    <source>
        <dbReference type="Proteomes" id="UP000283128"/>
    </source>
</evidence>
<accession>A0A437Q2K3</accession>
<gene>
    <name evidence="4" type="ORF">EOT10_02400</name>
</gene>
<keyword evidence="5" id="KW-1185">Reference proteome</keyword>